<dbReference type="AlphaFoldDB" id="A0A4W3GZ75"/>
<proteinExistence type="inferred from homology"/>
<feature type="transmembrane region" description="Helical" evidence="10">
    <location>
        <begin position="460"/>
        <end position="482"/>
    </location>
</feature>
<feature type="transmembrane region" description="Helical" evidence="10">
    <location>
        <begin position="270"/>
        <end position="290"/>
    </location>
</feature>
<comment type="subcellular location">
    <subcellularLocation>
        <location evidence="1">Membrane</location>
        <topology evidence="1">Multi-pass membrane protein</topology>
    </subcellularLocation>
</comment>
<feature type="transmembrane region" description="Helical" evidence="10">
    <location>
        <begin position="106"/>
        <end position="125"/>
    </location>
</feature>
<dbReference type="GO" id="GO:0016020">
    <property type="term" value="C:membrane"/>
    <property type="evidence" value="ECO:0007669"/>
    <property type="project" value="UniProtKB-SubCell"/>
</dbReference>
<evidence type="ECO:0000313" key="12">
    <source>
        <dbReference type="Ensembl" id="ENSCMIP00000009713.1"/>
    </source>
</evidence>
<protein>
    <recommendedName>
        <fullName evidence="8">Transmembrane protein 161A</fullName>
    </recommendedName>
</protein>
<keyword evidence="7" id="KW-0325">Glycoprotein</keyword>
<evidence type="ECO:0000256" key="5">
    <source>
        <dbReference type="ARBA" id="ARBA00022989"/>
    </source>
</evidence>
<evidence type="ECO:0000313" key="13">
    <source>
        <dbReference type="Proteomes" id="UP000314986"/>
    </source>
</evidence>
<sequence length="489" mass="55388">QGVVGVQLVVSLVMASLMQRLTPHYSIGRWLICNGSLLRFRHPTDDELRALSGKQKPKMKRDSRRQNGVTEPKPETVPKDINLQLDTKPITTMDALVLRYFLEYQWLVDFVLYATLVYLFTEVYYCLVSAETEINVGVLWCLLTLVFAVKTLVTLMSHYFRTEDGGERSVCLTFAFLFLVIAMLVLVISEDYLEFGLEPGDACFDVFYENVSNFLRQQGIQLWPFSVCRLIFKLSLVGLCSFIGAFLTFPGLRLAQTQLDALKLTADRPLIQFLLHISFLSPVLVLLLWVKPVARNFVLNAPLGKEKLLSDSGYNTARLWAIMAVCAVRLAVTRYHLQAYLNLADKWVDQLKRETGHIAMIDIQRKVTRVFCYLCVVTLQYLGPIVLLLHSTLLLKVLGDYSWGVYPETPGITVVPEIVTAAGSDPSADEEEDYQATVSHITASLGALRNVLTPLFYRGLFSFLTWWLAACQTIISLFGLYFHQYLMAS</sequence>
<dbReference type="OMA" id="CGISWIG"/>
<evidence type="ECO:0000256" key="3">
    <source>
        <dbReference type="ARBA" id="ARBA00022692"/>
    </source>
</evidence>
<dbReference type="GeneTree" id="ENSGT00390000000672"/>
<keyword evidence="4 11" id="KW-0732">Signal</keyword>
<evidence type="ECO:0000256" key="10">
    <source>
        <dbReference type="SAM" id="Phobius"/>
    </source>
</evidence>
<feature type="transmembrane region" description="Helical" evidence="10">
    <location>
        <begin position="370"/>
        <end position="393"/>
    </location>
</feature>
<organism evidence="12 13">
    <name type="scientific">Callorhinchus milii</name>
    <name type="common">Ghost shark</name>
    <dbReference type="NCBI Taxonomy" id="7868"/>
    <lineage>
        <taxon>Eukaryota</taxon>
        <taxon>Metazoa</taxon>
        <taxon>Chordata</taxon>
        <taxon>Craniata</taxon>
        <taxon>Vertebrata</taxon>
        <taxon>Chondrichthyes</taxon>
        <taxon>Holocephali</taxon>
        <taxon>Chimaeriformes</taxon>
        <taxon>Callorhinchidae</taxon>
        <taxon>Callorhinchus</taxon>
    </lineage>
</organism>
<feature type="transmembrane region" description="Helical" evidence="10">
    <location>
        <begin position="230"/>
        <end position="249"/>
    </location>
</feature>
<dbReference type="Proteomes" id="UP000314986">
    <property type="component" value="Unassembled WGS sequence"/>
</dbReference>
<keyword evidence="5 10" id="KW-1133">Transmembrane helix</keyword>
<comment type="similarity">
    <text evidence="2">Belongs to the TMEM161 family.</text>
</comment>
<feature type="transmembrane region" description="Helical" evidence="10">
    <location>
        <begin position="137"/>
        <end position="157"/>
    </location>
</feature>
<dbReference type="InterPro" id="IPR019395">
    <property type="entry name" value="Transmembrane_161A/B"/>
</dbReference>
<evidence type="ECO:0000256" key="2">
    <source>
        <dbReference type="ARBA" id="ARBA00009706"/>
    </source>
</evidence>
<dbReference type="Pfam" id="PF10268">
    <property type="entry name" value="Tmemb_161AB"/>
    <property type="match status" value="1"/>
</dbReference>
<reference evidence="12" key="5">
    <citation type="submission" date="2025-09" db="UniProtKB">
        <authorList>
            <consortium name="Ensembl"/>
        </authorList>
    </citation>
    <scope>IDENTIFICATION</scope>
</reference>
<name>A0A4W3GZ75_CALMI</name>
<dbReference type="InParanoid" id="A0A4W3GZ75"/>
<dbReference type="STRING" id="7868.ENSCMIP00000009713"/>
<feature type="transmembrane region" description="Helical" evidence="10">
    <location>
        <begin position="169"/>
        <end position="189"/>
    </location>
</feature>
<accession>A0A4W3GZ75</accession>
<reference evidence="13" key="2">
    <citation type="journal article" date="2007" name="PLoS Biol.">
        <title>Survey sequencing and comparative analysis of the elephant shark (Callorhinchus milii) genome.</title>
        <authorList>
            <person name="Venkatesh B."/>
            <person name="Kirkness E.F."/>
            <person name="Loh Y.H."/>
            <person name="Halpern A.L."/>
            <person name="Lee A.P."/>
            <person name="Johnson J."/>
            <person name="Dandona N."/>
            <person name="Viswanathan L.D."/>
            <person name="Tay A."/>
            <person name="Venter J.C."/>
            <person name="Strausberg R.L."/>
            <person name="Brenner S."/>
        </authorList>
    </citation>
    <scope>NUCLEOTIDE SEQUENCE [LARGE SCALE GENOMIC DNA]</scope>
</reference>
<dbReference type="Ensembl" id="ENSCMIT00000009974.1">
    <property type="protein sequence ID" value="ENSCMIP00000009713.1"/>
    <property type="gene ID" value="ENSCMIG00000005129.1"/>
</dbReference>
<evidence type="ECO:0000256" key="6">
    <source>
        <dbReference type="ARBA" id="ARBA00023136"/>
    </source>
</evidence>
<keyword evidence="3 10" id="KW-0812">Transmembrane</keyword>
<feature type="region of interest" description="Disordered" evidence="9">
    <location>
        <begin position="52"/>
        <end position="75"/>
    </location>
</feature>
<reference evidence="12" key="4">
    <citation type="submission" date="2025-08" db="UniProtKB">
        <authorList>
            <consortium name="Ensembl"/>
        </authorList>
    </citation>
    <scope>IDENTIFICATION</scope>
</reference>
<evidence type="ECO:0000256" key="4">
    <source>
        <dbReference type="ARBA" id="ARBA00022729"/>
    </source>
</evidence>
<keyword evidence="6 10" id="KW-0472">Membrane</keyword>
<evidence type="ECO:0000256" key="11">
    <source>
        <dbReference type="SAM" id="SignalP"/>
    </source>
</evidence>
<evidence type="ECO:0000256" key="7">
    <source>
        <dbReference type="ARBA" id="ARBA00023180"/>
    </source>
</evidence>
<feature type="chain" id="PRO_5021259420" description="Transmembrane protein 161A" evidence="11">
    <location>
        <begin position="21"/>
        <end position="489"/>
    </location>
</feature>
<feature type="signal peptide" evidence="11">
    <location>
        <begin position="1"/>
        <end position="20"/>
    </location>
</feature>
<evidence type="ECO:0000256" key="9">
    <source>
        <dbReference type="SAM" id="MobiDB-lite"/>
    </source>
</evidence>
<dbReference type="PANTHER" id="PTHR13624">
    <property type="entry name" value="RE42071P"/>
    <property type="match status" value="1"/>
</dbReference>
<dbReference type="PANTHER" id="PTHR13624:SF4">
    <property type="entry name" value="TRANSMEMBRANE PROTEIN 161A"/>
    <property type="match status" value="1"/>
</dbReference>
<evidence type="ECO:0000256" key="8">
    <source>
        <dbReference type="ARBA" id="ARBA00040182"/>
    </source>
</evidence>
<reference evidence="13" key="3">
    <citation type="journal article" date="2014" name="Nature">
        <title>Elephant shark genome provides unique insights into gnathostome evolution.</title>
        <authorList>
            <consortium name="International Elephant Shark Genome Sequencing Consortium"/>
            <person name="Venkatesh B."/>
            <person name="Lee A.P."/>
            <person name="Ravi V."/>
            <person name="Maurya A.K."/>
            <person name="Lian M.M."/>
            <person name="Swann J.B."/>
            <person name="Ohta Y."/>
            <person name="Flajnik M.F."/>
            <person name="Sutoh Y."/>
            <person name="Kasahara M."/>
            <person name="Hoon S."/>
            <person name="Gangu V."/>
            <person name="Roy S.W."/>
            <person name="Irimia M."/>
            <person name="Korzh V."/>
            <person name="Kondrychyn I."/>
            <person name="Lim Z.W."/>
            <person name="Tay B.H."/>
            <person name="Tohari S."/>
            <person name="Kong K.W."/>
            <person name="Ho S."/>
            <person name="Lorente-Galdos B."/>
            <person name="Quilez J."/>
            <person name="Marques-Bonet T."/>
            <person name="Raney B.J."/>
            <person name="Ingham P.W."/>
            <person name="Tay A."/>
            <person name="Hillier L.W."/>
            <person name="Minx P."/>
            <person name="Boehm T."/>
            <person name="Wilson R.K."/>
            <person name="Brenner S."/>
            <person name="Warren W.C."/>
        </authorList>
    </citation>
    <scope>NUCLEOTIDE SEQUENCE [LARGE SCALE GENOMIC DNA]</scope>
</reference>
<keyword evidence="13" id="KW-1185">Reference proteome</keyword>
<evidence type="ECO:0000256" key="1">
    <source>
        <dbReference type="ARBA" id="ARBA00004141"/>
    </source>
</evidence>
<reference evidence="13" key="1">
    <citation type="journal article" date="2006" name="Science">
        <title>Ancient noncoding elements conserved in the human genome.</title>
        <authorList>
            <person name="Venkatesh B."/>
            <person name="Kirkness E.F."/>
            <person name="Loh Y.H."/>
            <person name="Halpern A.L."/>
            <person name="Lee A.P."/>
            <person name="Johnson J."/>
            <person name="Dandona N."/>
            <person name="Viswanathan L.D."/>
            <person name="Tay A."/>
            <person name="Venter J.C."/>
            <person name="Strausberg R.L."/>
            <person name="Brenner S."/>
        </authorList>
    </citation>
    <scope>NUCLEOTIDE SEQUENCE [LARGE SCALE GENOMIC DNA]</scope>
</reference>